<evidence type="ECO:0000313" key="2">
    <source>
        <dbReference type="Proteomes" id="UP000720189"/>
    </source>
</evidence>
<organism evidence="1 2">
    <name type="scientific">Fusarium redolens</name>
    <dbReference type="NCBI Taxonomy" id="48865"/>
    <lineage>
        <taxon>Eukaryota</taxon>
        <taxon>Fungi</taxon>
        <taxon>Dikarya</taxon>
        <taxon>Ascomycota</taxon>
        <taxon>Pezizomycotina</taxon>
        <taxon>Sordariomycetes</taxon>
        <taxon>Hypocreomycetidae</taxon>
        <taxon>Hypocreales</taxon>
        <taxon>Nectriaceae</taxon>
        <taxon>Fusarium</taxon>
        <taxon>Fusarium redolens species complex</taxon>
    </lineage>
</organism>
<dbReference type="GeneID" id="70221565"/>
<comment type="caution">
    <text evidence="1">The sequence shown here is derived from an EMBL/GenBank/DDBJ whole genome shotgun (WGS) entry which is preliminary data.</text>
</comment>
<reference evidence="1" key="1">
    <citation type="journal article" date="2021" name="Nat. Commun.">
        <title>Genetic determinants of endophytism in the Arabidopsis root mycobiome.</title>
        <authorList>
            <person name="Mesny F."/>
            <person name="Miyauchi S."/>
            <person name="Thiergart T."/>
            <person name="Pickel B."/>
            <person name="Atanasova L."/>
            <person name="Karlsson M."/>
            <person name="Huettel B."/>
            <person name="Barry K.W."/>
            <person name="Haridas S."/>
            <person name="Chen C."/>
            <person name="Bauer D."/>
            <person name="Andreopoulos W."/>
            <person name="Pangilinan J."/>
            <person name="LaButti K."/>
            <person name="Riley R."/>
            <person name="Lipzen A."/>
            <person name="Clum A."/>
            <person name="Drula E."/>
            <person name="Henrissat B."/>
            <person name="Kohler A."/>
            <person name="Grigoriev I.V."/>
            <person name="Martin F.M."/>
            <person name="Hacquard S."/>
        </authorList>
    </citation>
    <scope>NUCLEOTIDE SEQUENCE</scope>
    <source>
        <strain evidence="1">MPI-CAGE-AT-0023</strain>
    </source>
</reference>
<accession>A0A9P9R6G4</accession>
<evidence type="ECO:0000313" key="1">
    <source>
        <dbReference type="EMBL" id="KAH7267233.1"/>
    </source>
</evidence>
<dbReference type="RefSeq" id="XP_046055052.1">
    <property type="nucleotide sequence ID" value="XM_046191611.1"/>
</dbReference>
<dbReference type="AlphaFoldDB" id="A0A9P9R6G4"/>
<dbReference type="EMBL" id="JAGMUX010000002">
    <property type="protein sequence ID" value="KAH7267233.1"/>
    <property type="molecule type" value="Genomic_DNA"/>
</dbReference>
<keyword evidence="2" id="KW-1185">Reference proteome</keyword>
<sequence>MASPCLPTENCSANYLLCPVLSCLISRLLSLLPQLFAFYSLISVASSTPSNHFQYSFLFSLYHVFLSPFHNMSSYDMIDYI</sequence>
<gene>
    <name evidence="1" type="ORF">BKA55DRAFT_554883</name>
</gene>
<proteinExistence type="predicted"/>
<protein>
    <submittedName>
        <fullName evidence="1">Uncharacterized protein</fullName>
    </submittedName>
</protein>
<name>A0A9P9R6G4_FUSRE</name>
<dbReference type="Proteomes" id="UP000720189">
    <property type="component" value="Unassembled WGS sequence"/>
</dbReference>